<gene>
    <name evidence="1" type="ORF">CR513_56478</name>
</gene>
<sequence>MQLRSVIVRTYMKPSSVIVRAFDGSQREVMGKIEILVNWSIHFQNHFATRVVTSSLHQKLKFVIDDKLVIIMGEEDILVRSPTPIRYIEVVEEALETSF</sequence>
<proteinExistence type="predicted"/>
<evidence type="ECO:0000313" key="1">
    <source>
        <dbReference type="EMBL" id="RDX64913.1"/>
    </source>
</evidence>
<accession>A0A371EFT1</accession>
<comment type="caution">
    <text evidence="1">The sequence shown here is derived from an EMBL/GenBank/DDBJ whole genome shotgun (WGS) entry which is preliminary data.</text>
</comment>
<dbReference type="AlphaFoldDB" id="A0A371EFT1"/>
<dbReference type="EMBL" id="QJKJ01014159">
    <property type="protein sequence ID" value="RDX64913.1"/>
    <property type="molecule type" value="Genomic_DNA"/>
</dbReference>
<dbReference type="OrthoDB" id="1736143at2759"/>
<keyword evidence="2" id="KW-1185">Reference proteome</keyword>
<name>A0A371EFT1_MUCPR</name>
<evidence type="ECO:0000313" key="2">
    <source>
        <dbReference type="Proteomes" id="UP000257109"/>
    </source>
</evidence>
<reference evidence="1" key="1">
    <citation type="submission" date="2018-05" db="EMBL/GenBank/DDBJ databases">
        <title>Draft genome of Mucuna pruriens seed.</title>
        <authorList>
            <person name="Nnadi N.E."/>
            <person name="Vos R."/>
            <person name="Hasami M.H."/>
            <person name="Devisetty U.K."/>
            <person name="Aguiy J.C."/>
        </authorList>
    </citation>
    <scope>NUCLEOTIDE SEQUENCE [LARGE SCALE GENOMIC DNA]</scope>
    <source>
        <strain evidence="1">JCA_2017</strain>
    </source>
</reference>
<feature type="non-terminal residue" evidence="1">
    <location>
        <position position="99"/>
    </location>
</feature>
<protein>
    <submittedName>
        <fullName evidence="1">Uncharacterized protein</fullName>
    </submittedName>
</protein>
<dbReference type="Proteomes" id="UP000257109">
    <property type="component" value="Unassembled WGS sequence"/>
</dbReference>
<organism evidence="1 2">
    <name type="scientific">Mucuna pruriens</name>
    <name type="common">Velvet bean</name>
    <name type="synonym">Dolichos pruriens</name>
    <dbReference type="NCBI Taxonomy" id="157652"/>
    <lineage>
        <taxon>Eukaryota</taxon>
        <taxon>Viridiplantae</taxon>
        <taxon>Streptophyta</taxon>
        <taxon>Embryophyta</taxon>
        <taxon>Tracheophyta</taxon>
        <taxon>Spermatophyta</taxon>
        <taxon>Magnoliopsida</taxon>
        <taxon>eudicotyledons</taxon>
        <taxon>Gunneridae</taxon>
        <taxon>Pentapetalae</taxon>
        <taxon>rosids</taxon>
        <taxon>fabids</taxon>
        <taxon>Fabales</taxon>
        <taxon>Fabaceae</taxon>
        <taxon>Papilionoideae</taxon>
        <taxon>50 kb inversion clade</taxon>
        <taxon>NPAAA clade</taxon>
        <taxon>indigoferoid/millettioid clade</taxon>
        <taxon>Phaseoleae</taxon>
        <taxon>Mucuna</taxon>
    </lineage>
</organism>